<comment type="caution">
    <text evidence="1">The sequence shown here is derived from an EMBL/GenBank/DDBJ whole genome shotgun (WGS) entry which is preliminary data.</text>
</comment>
<proteinExistence type="predicted"/>
<dbReference type="Proteomes" id="UP000240569">
    <property type="component" value="Unassembled WGS sequence"/>
</dbReference>
<sequence>MPDVVIGNVILTAALAIALLLFVSAASGLATLYTIRIRNSLITSEASNVAQIIQQVYLVVNSSQLPSDTKFVVKTLGLPNALDGYPYKIVLNAKYLCSFPSNKETRVILTVNISLIGTIGYASSNVILGSNFALYNFTGANSPYTVKCGTNTHTVPVAVTSSVYLVVYKCPSSSSVPTCSANPNRVVISLAS</sequence>
<protein>
    <submittedName>
        <fullName evidence="1">Uncharacterized protein</fullName>
    </submittedName>
</protein>
<gene>
    <name evidence="1" type="ORF">B9Q02_09650</name>
</gene>
<evidence type="ECO:0000313" key="2">
    <source>
        <dbReference type="Proteomes" id="UP000240569"/>
    </source>
</evidence>
<accession>A0A2R6AD23</accession>
<evidence type="ECO:0000313" key="1">
    <source>
        <dbReference type="EMBL" id="PSN84304.1"/>
    </source>
</evidence>
<dbReference type="AlphaFoldDB" id="A0A2R6AD23"/>
<organism evidence="1 2">
    <name type="scientific">Candidatus Marsarchaeota G1 archaeon BE_D</name>
    <dbReference type="NCBI Taxonomy" id="1978156"/>
    <lineage>
        <taxon>Archaea</taxon>
        <taxon>Candidatus Marsarchaeota</taxon>
        <taxon>Candidatus Marsarchaeota group 1</taxon>
    </lineage>
</organism>
<reference evidence="1 2" key="1">
    <citation type="submission" date="2017-04" db="EMBL/GenBank/DDBJ databases">
        <title>Novel microbial lineages endemic to geothermal iron-oxide mats fill important gaps in the evolutionary history of Archaea.</title>
        <authorList>
            <person name="Jay Z.J."/>
            <person name="Beam J.P."/>
            <person name="Dlakic M."/>
            <person name="Rusch D.B."/>
            <person name="Kozubal M.A."/>
            <person name="Inskeep W.P."/>
        </authorList>
    </citation>
    <scope>NUCLEOTIDE SEQUENCE [LARGE SCALE GENOMIC DNA]</scope>
    <source>
        <strain evidence="1">BE_D</strain>
    </source>
</reference>
<dbReference type="EMBL" id="NEXD01000082">
    <property type="protein sequence ID" value="PSN84304.1"/>
    <property type="molecule type" value="Genomic_DNA"/>
</dbReference>
<name>A0A2R6AD23_9ARCH</name>